<organism evidence="2 3">
    <name type="scientific">Plakobranchus ocellatus</name>
    <dbReference type="NCBI Taxonomy" id="259542"/>
    <lineage>
        <taxon>Eukaryota</taxon>
        <taxon>Metazoa</taxon>
        <taxon>Spiralia</taxon>
        <taxon>Lophotrochozoa</taxon>
        <taxon>Mollusca</taxon>
        <taxon>Gastropoda</taxon>
        <taxon>Heterobranchia</taxon>
        <taxon>Euthyneura</taxon>
        <taxon>Panpulmonata</taxon>
        <taxon>Sacoglossa</taxon>
        <taxon>Placobranchoidea</taxon>
        <taxon>Plakobranchidae</taxon>
        <taxon>Plakobranchus</taxon>
    </lineage>
</organism>
<dbReference type="PANTHER" id="PTHR47163:SF2">
    <property type="entry name" value="SI:DKEY-17M8.2"/>
    <property type="match status" value="1"/>
</dbReference>
<dbReference type="Proteomes" id="UP000735302">
    <property type="component" value="Unassembled WGS sequence"/>
</dbReference>
<dbReference type="Pfam" id="PF12762">
    <property type="entry name" value="DDE_Tnp_IS1595"/>
    <property type="match status" value="1"/>
</dbReference>
<comment type="caution">
    <text evidence="2">The sequence shown here is derived from an EMBL/GenBank/DDBJ whole genome shotgun (WGS) entry which is preliminary data.</text>
</comment>
<gene>
    <name evidence="2" type="ORF">PoB_000749000</name>
</gene>
<dbReference type="InterPro" id="IPR024445">
    <property type="entry name" value="Tnp_ISXO2-like"/>
</dbReference>
<name>A0AAV3YE24_9GAST</name>
<evidence type="ECO:0000313" key="3">
    <source>
        <dbReference type="Proteomes" id="UP000735302"/>
    </source>
</evidence>
<evidence type="ECO:0000259" key="1">
    <source>
        <dbReference type="SMART" id="SM01126"/>
    </source>
</evidence>
<keyword evidence="3" id="KW-1185">Reference proteome</keyword>
<reference evidence="2 3" key="1">
    <citation type="journal article" date="2021" name="Elife">
        <title>Chloroplast acquisition without the gene transfer in kleptoplastic sea slugs, Plakobranchus ocellatus.</title>
        <authorList>
            <person name="Maeda T."/>
            <person name="Takahashi S."/>
            <person name="Yoshida T."/>
            <person name="Shimamura S."/>
            <person name="Takaki Y."/>
            <person name="Nagai Y."/>
            <person name="Toyoda A."/>
            <person name="Suzuki Y."/>
            <person name="Arimoto A."/>
            <person name="Ishii H."/>
            <person name="Satoh N."/>
            <person name="Nishiyama T."/>
            <person name="Hasebe M."/>
            <person name="Maruyama T."/>
            <person name="Minagawa J."/>
            <person name="Obokata J."/>
            <person name="Shigenobu S."/>
        </authorList>
    </citation>
    <scope>NUCLEOTIDE SEQUENCE [LARGE SCALE GENOMIC DNA]</scope>
</reference>
<dbReference type="AlphaFoldDB" id="A0AAV3YE24"/>
<evidence type="ECO:0000313" key="2">
    <source>
        <dbReference type="EMBL" id="GFN80984.1"/>
    </source>
</evidence>
<protein>
    <recommendedName>
        <fullName evidence="1">ISXO2-like transposase domain-containing protein</fullName>
    </recommendedName>
</protein>
<accession>A0AAV3YE24</accession>
<proteinExistence type="predicted"/>
<feature type="domain" description="ISXO2-like transposase" evidence="1">
    <location>
        <begin position="1"/>
        <end position="104"/>
    </location>
</feature>
<sequence length="125" mass="14870">MVTVPNRTRATLEPVIERFILPDSHIVSDGWAAYESLEALRGGVCTHAVVIHQRHFVDRDDLDVHTQNIENTWMRAKRKIKRQFGTSRDLFPTYLYYEFMWRNRFRNSRSCFGHFVTSVNNIYTF</sequence>
<dbReference type="SMART" id="SM01126">
    <property type="entry name" value="DDE_Tnp_IS1595"/>
    <property type="match status" value="1"/>
</dbReference>
<dbReference type="InterPro" id="IPR053164">
    <property type="entry name" value="IS1016-like_transposase"/>
</dbReference>
<dbReference type="PANTHER" id="PTHR47163">
    <property type="entry name" value="DDE_TNP_IS1595 DOMAIN-CONTAINING PROTEIN"/>
    <property type="match status" value="1"/>
</dbReference>
<dbReference type="EMBL" id="BLXT01000876">
    <property type="protein sequence ID" value="GFN80984.1"/>
    <property type="molecule type" value="Genomic_DNA"/>
</dbReference>